<reference evidence="1" key="1">
    <citation type="submission" date="2021-08" db="EMBL/GenBank/DDBJ databases">
        <title>WGS assembly of Ceratopteris richardii.</title>
        <authorList>
            <person name="Marchant D.B."/>
            <person name="Chen G."/>
            <person name="Jenkins J."/>
            <person name="Shu S."/>
            <person name="Leebens-Mack J."/>
            <person name="Grimwood J."/>
            <person name="Schmutz J."/>
            <person name="Soltis P."/>
            <person name="Soltis D."/>
            <person name="Chen Z.-H."/>
        </authorList>
    </citation>
    <scope>NUCLEOTIDE SEQUENCE</scope>
    <source>
        <strain evidence="1">Whitten #5841</strain>
        <tissue evidence="1">Leaf</tissue>
    </source>
</reference>
<gene>
    <name evidence="1" type="ORF">KP509_32G016500</name>
</gene>
<dbReference type="Proteomes" id="UP000825935">
    <property type="component" value="Chromosome 32"/>
</dbReference>
<keyword evidence="2" id="KW-1185">Reference proteome</keyword>
<evidence type="ECO:0000313" key="1">
    <source>
        <dbReference type="EMBL" id="KAH7286656.1"/>
    </source>
</evidence>
<evidence type="ECO:0000313" key="2">
    <source>
        <dbReference type="Proteomes" id="UP000825935"/>
    </source>
</evidence>
<sequence length="49" mass="5672">MLNLHHKSSTEEGENFSPSFLCPLPIHLLYELTIILYDIFSCSLFMTPQ</sequence>
<dbReference type="EMBL" id="CM035437">
    <property type="protein sequence ID" value="KAH7286656.1"/>
    <property type="molecule type" value="Genomic_DNA"/>
</dbReference>
<organism evidence="1 2">
    <name type="scientific">Ceratopteris richardii</name>
    <name type="common">Triangle waterfern</name>
    <dbReference type="NCBI Taxonomy" id="49495"/>
    <lineage>
        <taxon>Eukaryota</taxon>
        <taxon>Viridiplantae</taxon>
        <taxon>Streptophyta</taxon>
        <taxon>Embryophyta</taxon>
        <taxon>Tracheophyta</taxon>
        <taxon>Polypodiopsida</taxon>
        <taxon>Polypodiidae</taxon>
        <taxon>Polypodiales</taxon>
        <taxon>Pteridineae</taxon>
        <taxon>Pteridaceae</taxon>
        <taxon>Parkerioideae</taxon>
        <taxon>Ceratopteris</taxon>
    </lineage>
</organism>
<proteinExistence type="predicted"/>
<dbReference type="AlphaFoldDB" id="A0A8T2QRZ1"/>
<accession>A0A8T2QRZ1</accession>
<protein>
    <submittedName>
        <fullName evidence="1">Uncharacterized protein</fullName>
    </submittedName>
</protein>
<name>A0A8T2QRZ1_CERRI</name>
<comment type="caution">
    <text evidence="1">The sequence shown here is derived from an EMBL/GenBank/DDBJ whole genome shotgun (WGS) entry which is preliminary data.</text>
</comment>